<evidence type="ECO:0000313" key="1">
    <source>
        <dbReference type="EMBL" id="MEJ1249553.1"/>
    </source>
</evidence>
<accession>A0AAW9R5V4</accession>
<dbReference type="EMBL" id="JBBDHC010000009">
    <property type="protein sequence ID" value="MEJ1249553.1"/>
    <property type="molecule type" value="Genomic_DNA"/>
</dbReference>
<comment type="caution">
    <text evidence="1">The sequence shown here is derived from an EMBL/GenBank/DDBJ whole genome shotgun (WGS) entry which is preliminary data.</text>
</comment>
<sequence>MILDELFDLFVRHGHSVAWMGGSLRGSGVPGSGAALVAGTACAERIGTGNPVVSFFRATRNRTAPQHFRALPVVGWQAAQHPHADRFRVPAWRGWVGHARQKKSPPDGGLF</sequence>
<reference evidence="1 2" key="1">
    <citation type="journal article" date="2016" name="Antonie Van Leeuwenhoek">
        <title>Denitratimonas tolerans gen. nov., sp. nov., a denitrifying bacterium isolated from a bioreactor for tannery wastewater treatment.</title>
        <authorList>
            <person name="Han S.I."/>
            <person name="Kim J.O."/>
            <person name="Lee Y.R."/>
            <person name="Ekpeghere K.I."/>
            <person name="Koh S.C."/>
            <person name="Whang K.S."/>
        </authorList>
    </citation>
    <scope>NUCLEOTIDE SEQUENCE [LARGE SCALE GENOMIC DNA]</scope>
    <source>
        <strain evidence="1 2">KACC 17565</strain>
    </source>
</reference>
<organism evidence="1 2">
    <name type="scientific">Denitratimonas tolerans</name>
    <dbReference type="NCBI Taxonomy" id="1338420"/>
    <lineage>
        <taxon>Bacteria</taxon>
        <taxon>Pseudomonadati</taxon>
        <taxon>Pseudomonadota</taxon>
        <taxon>Gammaproteobacteria</taxon>
        <taxon>Lysobacterales</taxon>
        <taxon>Lysobacteraceae</taxon>
        <taxon>Denitratimonas</taxon>
    </lineage>
</organism>
<name>A0AAW9R5V4_9GAMM</name>
<dbReference type="RefSeq" id="WP_337335271.1">
    <property type="nucleotide sequence ID" value="NZ_JBBDHC010000009.1"/>
</dbReference>
<protein>
    <submittedName>
        <fullName evidence="1">Uncharacterized protein</fullName>
    </submittedName>
</protein>
<proteinExistence type="predicted"/>
<gene>
    <name evidence="1" type="ORF">WB794_07700</name>
</gene>
<evidence type="ECO:0000313" key="2">
    <source>
        <dbReference type="Proteomes" id="UP001364472"/>
    </source>
</evidence>
<keyword evidence="2" id="KW-1185">Reference proteome</keyword>
<dbReference type="Proteomes" id="UP001364472">
    <property type="component" value="Unassembled WGS sequence"/>
</dbReference>
<dbReference type="AlphaFoldDB" id="A0AAW9R5V4"/>